<dbReference type="EMBL" id="LACI01002027">
    <property type="protein sequence ID" value="KJU83121.1"/>
    <property type="molecule type" value="Genomic_DNA"/>
</dbReference>
<keyword evidence="3" id="KW-1185">Reference proteome</keyword>
<dbReference type="AlphaFoldDB" id="A0A0F3GMJ8"/>
<proteinExistence type="predicted"/>
<reference evidence="2 3" key="1">
    <citation type="submission" date="2015-02" db="EMBL/GenBank/DDBJ databases">
        <title>Single-cell genomics of uncultivated deep-branching MTB reveals a conserved set of magnetosome genes.</title>
        <authorList>
            <person name="Kolinko S."/>
            <person name="Richter M."/>
            <person name="Glockner F.O."/>
            <person name="Brachmann A."/>
            <person name="Schuler D."/>
        </authorList>
    </citation>
    <scope>NUCLEOTIDE SEQUENCE [LARGE SCALE GENOMIC DNA]</scope>
    <source>
        <strain evidence="2">TM-1</strain>
    </source>
</reference>
<dbReference type="PANTHER" id="PTHR38753">
    <property type="entry name" value="SLR1441 PROTEIN"/>
    <property type="match status" value="1"/>
</dbReference>
<evidence type="ECO:0000313" key="3">
    <source>
        <dbReference type="Proteomes" id="UP000033423"/>
    </source>
</evidence>
<gene>
    <name evidence="2" type="ORF">MBAV_004685</name>
</gene>
<dbReference type="InterPro" id="IPR011335">
    <property type="entry name" value="Restrct_endonuc-II-like"/>
</dbReference>
<feature type="coiled-coil region" evidence="1">
    <location>
        <begin position="4"/>
        <end position="103"/>
    </location>
</feature>
<keyword evidence="1" id="KW-0175">Coiled coil</keyword>
<accession>A0A0F3GMJ8</accession>
<evidence type="ECO:0000256" key="1">
    <source>
        <dbReference type="SAM" id="Coils"/>
    </source>
</evidence>
<sequence>MTMQIILEARVDRLENLMAEMIERQMEQDRKFDEHIRQEKEAMEAFRQEMRAKDARSDKAIEAFRQEMRAMEVRFEEQNQKDKEERKEERKAFERQINKVSADNAKLLGSLVENIIAPGAKPLIRQYFKCEPNSFRVRASETQGANNCEVDILIISAYKAFMIEVKSKPDGRDVKKILDKAKTLPTFFTECAGKQIVPMLASTFVEDNIIAYATRKGLHVVAYRQWEYLDILNFDAIRDKDIPLT</sequence>
<dbReference type="Proteomes" id="UP000033423">
    <property type="component" value="Unassembled WGS sequence"/>
</dbReference>
<name>A0A0F3GMJ8_9BACT</name>
<evidence type="ECO:0000313" key="2">
    <source>
        <dbReference type="EMBL" id="KJU83121.1"/>
    </source>
</evidence>
<protein>
    <submittedName>
        <fullName evidence="2">Uncharacterized protein</fullName>
    </submittedName>
</protein>
<dbReference type="SUPFAM" id="SSF52980">
    <property type="entry name" value="Restriction endonuclease-like"/>
    <property type="match status" value="1"/>
</dbReference>
<comment type="caution">
    <text evidence="2">The sequence shown here is derived from an EMBL/GenBank/DDBJ whole genome shotgun (WGS) entry which is preliminary data.</text>
</comment>
<dbReference type="PANTHER" id="PTHR38753:SF1">
    <property type="entry name" value="SLR1441 PROTEIN"/>
    <property type="match status" value="1"/>
</dbReference>
<organism evidence="2 3">
    <name type="scientific">Candidatus Magnetobacterium bavaricum</name>
    <dbReference type="NCBI Taxonomy" id="29290"/>
    <lineage>
        <taxon>Bacteria</taxon>
        <taxon>Pseudomonadati</taxon>
        <taxon>Nitrospirota</taxon>
        <taxon>Thermodesulfovibrionia</taxon>
        <taxon>Thermodesulfovibrionales</taxon>
        <taxon>Candidatus Magnetobacteriaceae</taxon>
        <taxon>Candidatus Magnetobacterium</taxon>
    </lineage>
</organism>